<dbReference type="AlphaFoldDB" id="A0A5M8PEJ1"/>
<dbReference type="CDD" id="cd14705">
    <property type="entry name" value="bZIP_Zip1"/>
    <property type="match status" value="1"/>
</dbReference>
<protein>
    <recommendedName>
        <fullName evidence="4">BZIP domain-containing protein</fullName>
    </recommendedName>
</protein>
<sequence>MSQRSAAAGSTSTPSHDASQGDDSAQRRTSLSGAATTPKLQSSRPIDHRRGLGQSDSGLSRSAAEQTTFDGGSSGLEQQRPSRSIGMQNILNPIETGTGVTDVQSRRRKLSQIESPPPSAMASALRYPFSASFSHSPGDNITQTSPPSGGYYMSAPMLGPRRILTPKARATRAASLESASLPSATIDAKQSPFVSSRDQHYAPGVRVPEVSSFPAGQTPPGTSKQIHAYSAPPAPTPAVAEHRRSVGAGQAPSSQSNSPSTSYSSYSQPSRNSPGQPYGLVTSSQAPSPAFYPPLYAISGPPQISLGSDTSYGPVASSMGQSTYQLMTLDTDQGPIQRNAGASARFRQRRKEKEREASQTIAKLEQQIREISEESKFYRLERDYFRSIAYNTPGQAQLTQRPPSPRQRRQMQLGGTGPTMGIQWQGSEDREGQGRNTRRRTSAYAPPYALPPPPPSPPAPMPPIPPTANAPNQPSAGYSPAPLFQFPTAEAQTRSAGIRPLPPPGPLPPRTGPYDPTAPPVYDRSWPPGR</sequence>
<feature type="region of interest" description="Disordered" evidence="1">
    <location>
        <begin position="389"/>
        <end position="530"/>
    </location>
</feature>
<evidence type="ECO:0000313" key="3">
    <source>
        <dbReference type="Proteomes" id="UP000324767"/>
    </source>
</evidence>
<comment type="caution">
    <text evidence="2">The sequence shown here is derived from an EMBL/GenBank/DDBJ whole genome shotgun (WGS) entry which is preliminary data.</text>
</comment>
<accession>A0A5M8PEJ1</accession>
<feature type="compositionally biased region" description="Low complexity" evidence="1">
    <location>
        <begin position="252"/>
        <end position="274"/>
    </location>
</feature>
<evidence type="ECO:0000313" key="2">
    <source>
        <dbReference type="EMBL" id="KAA6407503.1"/>
    </source>
</evidence>
<organism evidence="2 3">
    <name type="scientific">Lasallia pustulata</name>
    <dbReference type="NCBI Taxonomy" id="136370"/>
    <lineage>
        <taxon>Eukaryota</taxon>
        <taxon>Fungi</taxon>
        <taxon>Dikarya</taxon>
        <taxon>Ascomycota</taxon>
        <taxon>Pezizomycotina</taxon>
        <taxon>Lecanoromycetes</taxon>
        <taxon>OSLEUM clade</taxon>
        <taxon>Umbilicariomycetidae</taxon>
        <taxon>Umbilicariales</taxon>
        <taxon>Umbilicariaceae</taxon>
        <taxon>Lasallia</taxon>
    </lineage>
</organism>
<feature type="region of interest" description="Disordered" evidence="1">
    <location>
        <begin position="173"/>
        <end position="312"/>
    </location>
</feature>
<dbReference type="PANTHER" id="PTHR45691">
    <property type="entry name" value="PROTEIN DIAPHANOUS"/>
    <property type="match status" value="1"/>
</dbReference>
<feature type="compositionally biased region" description="Pro residues" evidence="1">
    <location>
        <begin position="448"/>
        <end position="468"/>
    </location>
</feature>
<name>A0A5M8PEJ1_9LECA</name>
<evidence type="ECO:0008006" key="4">
    <source>
        <dbReference type="Google" id="ProtNLM"/>
    </source>
</evidence>
<proteinExistence type="predicted"/>
<feature type="compositionally biased region" description="Polar residues" evidence="1">
    <location>
        <begin position="131"/>
        <end position="147"/>
    </location>
</feature>
<dbReference type="Proteomes" id="UP000324767">
    <property type="component" value="Unassembled WGS sequence"/>
</dbReference>
<gene>
    <name evidence="2" type="ORF">FRX48_08746</name>
</gene>
<dbReference type="OrthoDB" id="2247093at2759"/>
<dbReference type="GO" id="GO:0030041">
    <property type="term" value="P:actin filament polymerization"/>
    <property type="evidence" value="ECO:0007669"/>
    <property type="project" value="TreeGrafter"/>
</dbReference>
<dbReference type="GO" id="GO:0005884">
    <property type="term" value="C:actin filament"/>
    <property type="evidence" value="ECO:0007669"/>
    <property type="project" value="TreeGrafter"/>
</dbReference>
<dbReference type="PANTHER" id="PTHR45691:SF6">
    <property type="entry name" value="PROTEIN DIAPHANOUS"/>
    <property type="match status" value="1"/>
</dbReference>
<reference evidence="2 3" key="1">
    <citation type="submission" date="2019-09" db="EMBL/GenBank/DDBJ databases">
        <title>The hologenome of the rock-dwelling lichen Lasallia pustulata.</title>
        <authorList>
            <person name="Greshake Tzovaras B."/>
            <person name="Segers F."/>
            <person name="Bicker A."/>
            <person name="Dal Grande F."/>
            <person name="Otte J."/>
            <person name="Hankeln T."/>
            <person name="Schmitt I."/>
            <person name="Ebersberger I."/>
        </authorList>
    </citation>
    <scope>NUCLEOTIDE SEQUENCE [LARGE SCALE GENOMIC DNA]</scope>
    <source>
        <strain evidence="2">A1-1</strain>
    </source>
</reference>
<feature type="region of interest" description="Disordered" evidence="1">
    <location>
        <begin position="1"/>
        <end position="154"/>
    </location>
</feature>
<feature type="compositionally biased region" description="Polar residues" evidence="1">
    <location>
        <begin position="54"/>
        <end position="91"/>
    </location>
</feature>
<feature type="compositionally biased region" description="Pro residues" evidence="1">
    <location>
        <begin position="500"/>
        <end position="519"/>
    </location>
</feature>
<feature type="compositionally biased region" description="Polar residues" evidence="1">
    <location>
        <begin position="1"/>
        <end position="44"/>
    </location>
</feature>
<feature type="compositionally biased region" description="Low complexity" evidence="1">
    <location>
        <begin position="173"/>
        <end position="184"/>
    </location>
</feature>
<evidence type="ECO:0000256" key="1">
    <source>
        <dbReference type="SAM" id="MobiDB-lite"/>
    </source>
</evidence>
<dbReference type="InterPro" id="IPR051412">
    <property type="entry name" value="Formin_Homology_Diaphanous_sf"/>
</dbReference>
<feature type="region of interest" description="Disordered" evidence="1">
    <location>
        <begin position="332"/>
        <end position="359"/>
    </location>
</feature>
<dbReference type="EMBL" id="VXIT01000017">
    <property type="protein sequence ID" value="KAA6407503.1"/>
    <property type="molecule type" value="Genomic_DNA"/>
</dbReference>
<feature type="compositionally biased region" description="Polar residues" evidence="1">
    <location>
        <begin position="389"/>
        <end position="399"/>
    </location>
</feature>